<dbReference type="Proteomes" id="UP000002296">
    <property type="component" value="Unassembled WGS sequence"/>
</dbReference>
<feature type="binding site" evidence="4">
    <location>
        <position position="615"/>
    </location>
    <ligand>
        <name>AMP</name>
        <dbReference type="ChEBI" id="CHEBI:456215"/>
    </ligand>
</feature>
<accession>Q4D500</accession>
<feature type="transmembrane region" description="Helical" evidence="8">
    <location>
        <begin position="21"/>
        <end position="42"/>
    </location>
</feature>
<evidence type="ECO:0000256" key="5">
    <source>
        <dbReference type="PIRSR" id="PIRSR623088-3"/>
    </source>
</evidence>
<keyword evidence="8" id="KW-0812">Transmembrane</keyword>
<dbReference type="STRING" id="353153.Q4D500"/>
<dbReference type="GeneID" id="3540064"/>
<dbReference type="AlphaFoldDB" id="Q4D500"/>
<dbReference type="PROSITE" id="PS51845">
    <property type="entry name" value="PDEASE_I_2"/>
    <property type="match status" value="1"/>
</dbReference>
<organism evidence="10 11">
    <name type="scientific">Trypanosoma cruzi (strain CL Brener)</name>
    <dbReference type="NCBI Taxonomy" id="353153"/>
    <lineage>
        <taxon>Eukaryota</taxon>
        <taxon>Discoba</taxon>
        <taxon>Euglenozoa</taxon>
        <taxon>Kinetoplastea</taxon>
        <taxon>Metakinetoplastina</taxon>
        <taxon>Trypanosomatida</taxon>
        <taxon>Trypanosomatidae</taxon>
        <taxon>Trypanosoma</taxon>
        <taxon>Schizotrypanum</taxon>
    </lineage>
</organism>
<evidence type="ECO:0000256" key="8">
    <source>
        <dbReference type="SAM" id="Phobius"/>
    </source>
</evidence>
<sequence length="708" mass="80190">MNIPSESDVWMREEKKKKKIVPINLFSSFIIFIIIFIFIAYIHTHTRTHNIHTNKATEKETFGNSKATGDDWGKQNKRSQQHGNGIAAGMLTELHGCSSLFVTTTDRCSIMAKMNEEAECFCVSVVMPSGVCYQDEFDEEGLCNVKETLGEHVSWARFFSVVREAFNNGQVTVQKATDASVEVMCHADASGEGAGVCGAEFNVSKVDVSVLPTIEKGLVDLYQFQAHPNTQEQKLKKLTEEVAQLKIKTDQLEKEACFLKEIAHRRRKLDIYNIQRIKQLREEVTNYEGIYECAHRATKGEATTNMSHRSSTQARHKGRIRQPLGEKECAAYDPELLCLIKSRWMTLSGIDAGPSCNRVIVPSPSPGVSNQTPVFGNKQQEVVWEAMNKLDAWDYNVFEVQQTMSGDDFASLHHQPNGGSLFITMYALLIKYSFLSKFNIDEQIALNWISCVEAGYNGNPYHNSMHAADVLHITHYILSKGGMIERCQLSDLQVFAALFAAAIHDYNHPGVNNNFHIKTQTYSAIVYNDRSVLENAHVSSVFELMKNPRFNILESFSEDQQKEIRETVIEMVLATDMSLHGKHIAHFNDRLEEHASFTERENQNLALVMALKMADISNCGRPLEIYLKWSSKLSDEFYLQGDRERNLGVQCSPFMDRMEPALAKGQILFINYIIIPFFEKMAVFLPKMRLAVECAESCKAYWLKSGQG</sequence>
<dbReference type="RefSeq" id="XP_809453.1">
    <property type="nucleotide sequence ID" value="XM_804360.1"/>
</dbReference>
<feature type="active site" description="Proton donor" evidence="3">
    <location>
        <position position="462"/>
    </location>
</feature>
<feature type="binding site" evidence="5">
    <location>
        <position position="504"/>
    </location>
    <ligand>
        <name>Zn(2+)</name>
        <dbReference type="ChEBI" id="CHEBI:29105"/>
        <label>1</label>
    </ligand>
</feature>
<feature type="binding site" evidence="5">
    <location>
        <position position="505"/>
    </location>
    <ligand>
        <name>Zn(2+)</name>
        <dbReference type="ChEBI" id="CHEBI:29105"/>
        <label>1</label>
    </ligand>
</feature>
<dbReference type="GO" id="GO:0004114">
    <property type="term" value="F:3',5'-cyclic-nucleotide phosphodiesterase activity"/>
    <property type="evidence" value="ECO:0007669"/>
    <property type="project" value="InterPro"/>
</dbReference>
<dbReference type="PROSITE" id="PS00126">
    <property type="entry name" value="PDEASE_I_1"/>
    <property type="match status" value="1"/>
</dbReference>
<name>Q4D500_TRYCC</name>
<feature type="binding site" evidence="5">
    <location>
        <position position="615"/>
    </location>
    <ligand>
        <name>Zn(2+)</name>
        <dbReference type="ChEBI" id="CHEBI:29105"/>
        <label>1</label>
    </ligand>
</feature>
<dbReference type="PRINTS" id="PR00387">
    <property type="entry name" value="PDIESTERASE1"/>
</dbReference>
<dbReference type="CDD" id="cd00077">
    <property type="entry name" value="HDc"/>
    <property type="match status" value="1"/>
</dbReference>
<comment type="cofactor">
    <cofactor evidence="6">
        <name>a divalent metal cation</name>
        <dbReference type="ChEBI" id="CHEBI:60240"/>
    </cofactor>
    <text evidence="6">Binds 2 divalent metal cations per subunit. Site 1 may preferentially bind zinc ions, while site 2 has a preference for magnesium and/or manganese ions.</text>
</comment>
<keyword evidence="2 6" id="KW-0378">Hydrolase</keyword>
<dbReference type="InterPro" id="IPR003607">
    <property type="entry name" value="HD/PDEase_dom"/>
</dbReference>
<feature type="binding site" evidence="4">
    <location>
        <position position="666"/>
    </location>
    <ligand>
        <name>AMP</name>
        <dbReference type="ChEBI" id="CHEBI:456215"/>
    </ligand>
</feature>
<evidence type="ECO:0000256" key="2">
    <source>
        <dbReference type="ARBA" id="ARBA00022801"/>
    </source>
</evidence>
<evidence type="ECO:0000313" key="10">
    <source>
        <dbReference type="EMBL" id="EAN87602.1"/>
    </source>
</evidence>
<evidence type="ECO:0000313" key="11">
    <source>
        <dbReference type="Proteomes" id="UP000002296"/>
    </source>
</evidence>
<dbReference type="eggNOG" id="KOG3688">
    <property type="taxonomic scope" value="Eukaryota"/>
</dbReference>
<dbReference type="EC" id="3.1.4.-" evidence="6"/>
<keyword evidence="11" id="KW-1185">Reference proteome</keyword>
<dbReference type="GO" id="GO:0046872">
    <property type="term" value="F:metal ion binding"/>
    <property type="evidence" value="ECO:0007669"/>
    <property type="project" value="UniProtKB-KW"/>
</dbReference>
<evidence type="ECO:0000256" key="7">
    <source>
        <dbReference type="SAM" id="MobiDB-lite"/>
    </source>
</evidence>
<dbReference type="InterPro" id="IPR036971">
    <property type="entry name" value="PDEase_catalytic_dom_sf"/>
</dbReference>
<evidence type="ECO:0000256" key="6">
    <source>
        <dbReference type="RuleBase" id="RU363067"/>
    </source>
</evidence>
<dbReference type="SMART" id="SM00471">
    <property type="entry name" value="HDc"/>
    <property type="match status" value="1"/>
</dbReference>
<keyword evidence="1 5" id="KW-0479">Metal-binding</keyword>
<feature type="binding site" evidence="5">
    <location>
        <position position="505"/>
    </location>
    <ligand>
        <name>Zn(2+)</name>
        <dbReference type="ChEBI" id="CHEBI:29105"/>
        <label>2</label>
    </ligand>
</feature>
<evidence type="ECO:0000256" key="4">
    <source>
        <dbReference type="PIRSR" id="PIRSR623088-2"/>
    </source>
</evidence>
<dbReference type="InParanoid" id="Q4D500"/>
<feature type="binding site" evidence="4">
    <location>
        <position position="505"/>
    </location>
    <ligand>
        <name>AMP</name>
        <dbReference type="ChEBI" id="CHEBI:456215"/>
    </ligand>
</feature>
<comment type="similarity">
    <text evidence="6">Belongs to the cyclic nucleotide phosphodiesterase family.</text>
</comment>
<dbReference type="KEGG" id="tcr:511269.40"/>
<dbReference type="PANTHER" id="PTHR11347">
    <property type="entry name" value="CYCLIC NUCLEOTIDE PHOSPHODIESTERASE"/>
    <property type="match status" value="1"/>
</dbReference>
<dbReference type="SUPFAM" id="SSF109604">
    <property type="entry name" value="HD-domain/PDEase-like"/>
    <property type="match status" value="1"/>
</dbReference>
<dbReference type="Pfam" id="PF00233">
    <property type="entry name" value="PDEase_I"/>
    <property type="match status" value="1"/>
</dbReference>
<gene>
    <name evidence="10" type="ORF">Tc00.1047053511269.40</name>
</gene>
<dbReference type="FunFam" id="1.10.1300.10:FF:000021">
    <property type="entry name" value="Phosphodiesterase"/>
    <property type="match status" value="1"/>
</dbReference>
<evidence type="ECO:0000256" key="3">
    <source>
        <dbReference type="PIRSR" id="PIRSR623088-1"/>
    </source>
</evidence>
<dbReference type="Gene3D" id="1.10.1300.10">
    <property type="entry name" value="3'5'-cyclic nucleotide phosphodiesterase, catalytic domain"/>
    <property type="match status" value="1"/>
</dbReference>
<feature type="domain" description="PDEase" evidence="9">
    <location>
        <begin position="370"/>
        <end position="708"/>
    </location>
</feature>
<dbReference type="InterPro" id="IPR023174">
    <property type="entry name" value="PDEase_CS"/>
</dbReference>
<dbReference type="SMR" id="Q4D500"/>
<proteinExistence type="inferred from homology"/>
<reference evidence="10 11" key="1">
    <citation type="journal article" date="2005" name="Science">
        <title>The genome sequence of Trypanosoma cruzi, etiologic agent of Chagas disease.</title>
        <authorList>
            <person name="El-Sayed N.M."/>
            <person name="Myler P.J."/>
            <person name="Bartholomeu D.C."/>
            <person name="Nilsson D."/>
            <person name="Aggarwal G."/>
            <person name="Tran A.N."/>
            <person name="Ghedin E."/>
            <person name="Worthey E.A."/>
            <person name="Delcher A.L."/>
            <person name="Blandin G."/>
            <person name="Westenberger S.J."/>
            <person name="Caler E."/>
            <person name="Cerqueira G.C."/>
            <person name="Branche C."/>
            <person name="Haas B."/>
            <person name="Anupama A."/>
            <person name="Arner E."/>
            <person name="Aslund L."/>
            <person name="Attipoe P."/>
            <person name="Bontempi E."/>
            <person name="Bringaud F."/>
            <person name="Burton P."/>
            <person name="Cadag E."/>
            <person name="Campbell D.A."/>
            <person name="Carrington M."/>
            <person name="Crabtree J."/>
            <person name="Darban H."/>
            <person name="da Silveira J.F."/>
            <person name="de Jong P."/>
            <person name="Edwards K."/>
            <person name="Englund P.T."/>
            <person name="Fazelina G."/>
            <person name="Feldblyum T."/>
            <person name="Ferella M."/>
            <person name="Frasch A.C."/>
            <person name="Gull K."/>
            <person name="Horn D."/>
            <person name="Hou L."/>
            <person name="Huang Y."/>
            <person name="Kindlund E."/>
            <person name="Klingbeil M."/>
            <person name="Kluge S."/>
            <person name="Koo H."/>
            <person name="Lacerda D."/>
            <person name="Levin M.J."/>
            <person name="Lorenzi H."/>
            <person name="Louie T."/>
            <person name="Machado C.R."/>
            <person name="McCulloch R."/>
            <person name="McKenna A."/>
            <person name="Mizuno Y."/>
            <person name="Mottram J.C."/>
            <person name="Nelson S."/>
            <person name="Ochaya S."/>
            <person name="Osoegawa K."/>
            <person name="Pai G."/>
            <person name="Parsons M."/>
            <person name="Pentony M."/>
            <person name="Pettersson U."/>
            <person name="Pop M."/>
            <person name="Ramirez J.L."/>
            <person name="Rinta J."/>
            <person name="Robertson L."/>
            <person name="Salzberg S.L."/>
            <person name="Sanchez D.O."/>
            <person name="Seyler A."/>
            <person name="Sharma R."/>
            <person name="Shetty J."/>
            <person name="Simpson A.J."/>
            <person name="Sisk E."/>
            <person name="Tammi M.T."/>
            <person name="Tarleton R."/>
            <person name="Teixeira S."/>
            <person name="Van Aken S."/>
            <person name="Vogt C."/>
            <person name="Ward P.N."/>
            <person name="Wickstead B."/>
            <person name="Wortman J."/>
            <person name="White O."/>
            <person name="Fraser C.M."/>
            <person name="Stuart K.D."/>
            <person name="Andersson B."/>
        </authorList>
    </citation>
    <scope>NUCLEOTIDE SEQUENCE [LARGE SCALE GENOMIC DNA]</scope>
    <source>
        <strain evidence="10 11">CL Brener</strain>
    </source>
</reference>
<feature type="region of interest" description="Disordered" evidence="7">
    <location>
        <begin position="60"/>
        <end position="81"/>
    </location>
</feature>
<comment type="caution">
    <text evidence="10">The sequence shown here is derived from an EMBL/GenBank/DDBJ whole genome shotgun (WGS) entry which is preliminary data.</text>
</comment>
<keyword evidence="8" id="KW-1133">Transmembrane helix</keyword>
<dbReference type="EMBL" id="AAHK01001011">
    <property type="protein sequence ID" value="EAN87602.1"/>
    <property type="molecule type" value="Genomic_DNA"/>
</dbReference>
<evidence type="ECO:0000259" key="9">
    <source>
        <dbReference type="PROSITE" id="PS51845"/>
    </source>
</evidence>
<keyword evidence="8" id="KW-0472">Membrane</keyword>
<feature type="binding site" evidence="4">
    <location>
        <begin position="462"/>
        <end position="466"/>
    </location>
    <ligand>
        <name>AMP</name>
        <dbReference type="ChEBI" id="CHEBI:456215"/>
    </ligand>
</feature>
<feature type="region of interest" description="Disordered" evidence="7">
    <location>
        <begin position="301"/>
        <end position="320"/>
    </location>
</feature>
<dbReference type="InterPro" id="IPR023088">
    <property type="entry name" value="PDEase"/>
</dbReference>
<dbReference type="OMA" id="NCGRPLD"/>
<feature type="compositionally biased region" description="Polar residues" evidence="7">
    <location>
        <begin position="301"/>
        <end position="313"/>
    </location>
</feature>
<feature type="binding site" evidence="5">
    <location>
        <position position="466"/>
    </location>
    <ligand>
        <name>Zn(2+)</name>
        <dbReference type="ChEBI" id="CHEBI:29105"/>
        <label>1</label>
    </ligand>
</feature>
<protein>
    <recommendedName>
        <fullName evidence="6">Phosphodiesterase</fullName>
        <ecNumber evidence="6">3.1.4.-</ecNumber>
    </recommendedName>
</protein>
<dbReference type="InterPro" id="IPR002073">
    <property type="entry name" value="PDEase_catalytic_dom"/>
</dbReference>
<dbReference type="PaxDb" id="353153-Q4D500"/>
<evidence type="ECO:0000256" key="1">
    <source>
        <dbReference type="ARBA" id="ARBA00022723"/>
    </source>
</evidence>
<dbReference type="GO" id="GO:0007165">
    <property type="term" value="P:signal transduction"/>
    <property type="evidence" value="ECO:0007669"/>
    <property type="project" value="InterPro"/>
</dbReference>